<dbReference type="AlphaFoldDB" id="A0A364LEK2"/>
<dbReference type="GeneID" id="63799474"/>
<sequence length="181" mass="20701">MSLPTKAQSWHRNNFIISTDKTLLSIASINSAFDAEFMYWTSSVPDSALEEIIRNSFCFGLYENARETDVTAGTGSKEEEEQREYKQIGFARLITDCVTFAYLTDVYVLPEYQGRGLGGWLLDCVNELLEPLPHLRWTMLRTSSRKSKESYERRMGMSILAYRDVEDGPVMMGRKGKGNRV</sequence>
<dbReference type="RefSeq" id="XP_040738762.1">
    <property type="nucleotide sequence ID" value="XM_040872871.1"/>
</dbReference>
<proteinExistence type="predicted"/>
<protein>
    <recommendedName>
        <fullName evidence="1">N-acetyltransferase domain-containing protein</fullName>
    </recommendedName>
</protein>
<accession>A0A364LEK2</accession>
<organism evidence="2 3">
    <name type="scientific">Talaromyces amestolkiae</name>
    <dbReference type="NCBI Taxonomy" id="1196081"/>
    <lineage>
        <taxon>Eukaryota</taxon>
        <taxon>Fungi</taxon>
        <taxon>Dikarya</taxon>
        <taxon>Ascomycota</taxon>
        <taxon>Pezizomycotina</taxon>
        <taxon>Eurotiomycetes</taxon>
        <taxon>Eurotiomycetidae</taxon>
        <taxon>Eurotiales</taxon>
        <taxon>Trichocomaceae</taxon>
        <taxon>Talaromyces</taxon>
        <taxon>Talaromyces sect. Talaromyces</taxon>
    </lineage>
</organism>
<evidence type="ECO:0000259" key="1">
    <source>
        <dbReference type="Pfam" id="PF13508"/>
    </source>
</evidence>
<keyword evidence="3" id="KW-1185">Reference proteome</keyword>
<dbReference type="OrthoDB" id="10039976at2759"/>
<dbReference type="EMBL" id="MIKG01000031">
    <property type="protein sequence ID" value="RAO74248.1"/>
    <property type="molecule type" value="Genomic_DNA"/>
</dbReference>
<dbReference type="Gene3D" id="3.40.630.30">
    <property type="match status" value="1"/>
</dbReference>
<dbReference type="InterPro" id="IPR053144">
    <property type="entry name" value="Acetyltransferase_Butenolide"/>
</dbReference>
<gene>
    <name evidence="2" type="ORF">BHQ10_010260</name>
</gene>
<feature type="domain" description="N-acetyltransferase" evidence="1">
    <location>
        <begin position="85"/>
        <end position="133"/>
    </location>
</feature>
<dbReference type="Pfam" id="PF13508">
    <property type="entry name" value="Acetyltransf_7"/>
    <property type="match status" value="1"/>
</dbReference>
<name>A0A364LEK2_TALAM</name>
<evidence type="ECO:0000313" key="2">
    <source>
        <dbReference type="EMBL" id="RAO74248.1"/>
    </source>
</evidence>
<evidence type="ECO:0000313" key="3">
    <source>
        <dbReference type="Proteomes" id="UP000249363"/>
    </source>
</evidence>
<dbReference type="GO" id="GO:0016747">
    <property type="term" value="F:acyltransferase activity, transferring groups other than amino-acyl groups"/>
    <property type="evidence" value="ECO:0007669"/>
    <property type="project" value="InterPro"/>
</dbReference>
<reference evidence="2 3" key="1">
    <citation type="journal article" date="2017" name="Biotechnol. Biofuels">
        <title>Differential beta-glucosidase expression as a function of carbon source availability in Talaromyces amestolkiae: a genomic and proteomic approach.</title>
        <authorList>
            <person name="de Eugenio L.I."/>
            <person name="Mendez-Liter J.A."/>
            <person name="Nieto-Dominguez M."/>
            <person name="Alonso L."/>
            <person name="Gil-Munoz J."/>
            <person name="Barriuso J."/>
            <person name="Prieto A."/>
            <person name="Martinez M.J."/>
        </authorList>
    </citation>
    <scope>NUCLEOTIDE SEQUENCE [LARGE SCALE GENOMIC DNA]</scope>
    <source>
        <strain evidence="2 3">CIB</strain>
    </source>
</reference>
<dbReference type="PANTHER" id="PTHR43233">
    <property type="entry name" value="FAMILY N-ACETYLTRANSFERASE, PUTATIVE (AFU_ORTHOLOGUE AFUA_6G03350)-RELATED"/>
    <property type="match status" value="1"/>
</dbReference>
<dbReference type="CDD" id="cd04301">
    <property type="entry name" value="NAT_SF"/>
    <property type="match status" value="1"/>
</dbReference>
<comment type="caution">
    <text evidence="2">The sequence shown here is derived from an EMBL/GenBank/DDBJ whole genome shotgun (WGS) entry which is preliminary data.</text>
</comment>
<dbReference type="InterPro" id="IPR016181">
    <property type="entry name" value="Acyl_CoA_acyltransferase"/>
</dbReference>
<dbReference type="InterPro" id="IPR000182">
    <property type="entry name" value="GNAT_dom"/>
</dbReference>
<dbReference type="Proteomes" id="UP000249363">
    <property type="component" value="Unassembled WGS sequence"/>
</dbReference>
<dbReference type="STRING" id="1196081.A0A364LEK2"/>
<dbReference type="SUPFAM" id="SSF55729">
    <property type="entry name" value="Acyl-CoA N-acyltransferases (Nat)"/>
    <property type="match status" value="1"/>
</dbReference>
<dbReference type="PANTHER" id="PTHR43233:SF1">
    <property type="entry name" value="FAMILY N-ACETYLTRANSFERASE, PUTATIVE (AFU_ORTHOLOGUE AFUA_6G03350)-RELATED"/>
    <property type="match status" value="1"/>
</dbReference>